<protein>
    <recommendedName>
        <fullName evidence="15">lytic cellulose monooxygenase (C4-dehydrogenating)</fullName>
        <ecNumber evidence="15">1.14.99.56</ecNumber>
    </recommendedName>
</protein>
<proteinExistence type="inferred from homology"/>
<keyword evidence="12" id="KW-0624">Polysaccharide degradation</keyword>
<evidence type="ECO:0000259" key="16">
    <source>
        <dbReference type="Pfam" id="PF03443"/>
    </source>
</evidence>
<evidence type="ECO:0000256" key="8">
    <source>
        <dbReference type="ARBA" id="ARBA00023008"/>
    </source>
</evidence>
<accession>A0AAI8VJS0</accession>
<dbReference type="EMBL" id="CAUWAG010000007">
    <property type="protein sequence ID" value="CAJ2505831.1"/>
    <property type="molecule type" value="Genomic_DNA"/>
</dbReference>
<keyword evidence="9" id="KW-0503">Monooxygenase</keyword>
<keyword evidence="6" id="KW-0136">Cellulose degradation</keyword>
<evidence type="ECO:0000256" key="11">
    <source>
        <dbReference type="ARBA" id="ARBA00023277"/>
    </source>
</evidence>
<dbReference type="PANTHER" id="PTHR33353">
    <property type="entry name" value="PUTATIVE (AFU_ORTHOLOGUE AFUA_1G12560)-RELATED"/>
    <property type="match status" value="1"/>
</dbReference>
<evidence type="ECO:0000313" key="17">
    <source>
        <dbReference type="EMBL" id="CAJ2505831.1"/>
    </source>
</evidence>
<dbReference type="PANTHER" id="PTHR33353:SF36">
    <property type="entry name" value="ENDO-BETA-1,4-GLUCANASE D"/>
    <property type="match status" value="1"/>
</dbReference>
<keyword evidence="10" id="KW-1015">Disulfide bond</keyword>
<sequence>MAGGLSVSAHSFVSNINIDRLEYDGFKPPQPDADPLAIGWSTTAFDQGYVNQTGYQSEDIICHRGSANAKAHARVSAGDVIHIQWNGWPESHKGPVMDYMASCGSGGCETVNKNALQFFKINEVGLINGSVAPGTWATDQLIANNNSWMVEVPSQVKPGFYVLRTEILSLHNASNPIGAQNYPQCFNLQIEGNGTLVPSGLPGQALYDPEDPSMNVDIYKGLSTYKIPGPTPIAAVETVPLSHPIPTGAGPIYTGTATTSVLRTASATPTATVRRLRRVHDMHV</sequence>
<evidence type="ECO:0000256" key="6">
    <source>
        <dbReference type="ARBA" id="ARBA00023001"/>
    </source>
</evidence>
<keyword evidence="4" id="KW-0479">Metal-binding</keyword>
<keyword evidence="7" id="KW-0560">Oxidoreductase</keyword>
<gene>
    <name evidence="17" type="ORF">KHLLAP_LOCUS6299</name>
</gene>
<evidence type="ECO:0000256" key="9">
    <source>
        <dbReference type="ARBA" id="ARBA00023033"/>
    </source>
</evidence>
<evidence type="ECO:0000256" key="2">
    <source>
        <dbReference type="ARBA" id="ARBA00004613"/>
    </source>
</evidence>
<dbReference type="GO" id="GO:0004497">
    <property type="term" value="F:monooxygenase activity"/>
    <property type="evidence" value="ECO:0007669"/>
    <property type="project" value="UniProtKB-KW"/>
</dbReference>
<dbReference type="EC" id="1.14.99.56" evidence="15"/>
<comment type="cofactor">
    <cofactor evidence="1">
        <name>Cu(2+)</name>
        <dbReference type="ChEBI" id="CHEBI:29036"/>
    </cofactor>
</comment>
<dbReference type="InterPro" id="IPR005103">
    <property type="entry name" value="AA9_LPMO"/>
</dbReference>
<evidence type="ECO:0000313" key="18">
    <source>
        <dbReference type="Proteomes" id="UP001295740"/>
    </source>
</evidence>
<evidence type="ECO:0000256" key="5">
    <source>
        <dbReference type="ARBA" id="ARBA00022729"/>
    </source>
</evidence>
<dbReference type="Pfam" id="PF03443">
    <property type="entry name" value="AA9"/>
    <property type="match status" value="1"/>
</dbReference>
<dbReference type="GO" id="GO:0030245">
    <property type="term" value="P:cellulose catabolic process"/>
    <property type="evidence" value="ECO:0007669"/>
    <property type="project" value="UniProtKB-KW"/>
</dbReference>
<keyword evidence="5" id="KW-0732">Signal</keyword>
<comment type="caution">
    <text evidence="17">The sequence shown here is derived from an EMBL/GenBank/DDBJ whole genome shotgun (WGS) entry which is preliminary data.</text>
</comment>
<dbReference type="GO" id="GO:0005576">
    <property type="term" value="C:extracellular region"/>
    <property type="evidence" value="ECO:0007669"/>
    <property type="project" value="UniProtKB-SubCell"/>
</dbReference>
<dbReference type="Gene3D" id="2.70.50.70">
    <property type="match status" value="1"/>
</dbReference>
<evidence type="ECO:0000256" key="12">
    <source>
        <dbReference type="ARBA" id="ARBA00023326"/>
    </source>
</evidence>
<dbReference type="CDD" id="cd21175">
    <property type="entry name" value="LPMO_AA9"/>
    <property type="match status" value="1"/>
</dbReference>
<evidence type="ECO:0000256" key="10">
    <source>
        <dbReference type="ARBA" id="ARBA00023157"/>
    </source>
</evidence>
<dbReference type="GO" id="GO:0046872">
    <property type="term" value="F:metal ion binding"/>
    <property type="evidence" value="ECO:0007669"/>
    <property type="project" value="UniProtKB-KW"/>
</dbReference>
<organism evidence="17 18">
    <name type="scientific">Anthostomella pinea</name>
    <dbReference type="NCBI Taxonomy" id="933095"/>
    <lineage>
        <taxon>Eukaryota</taxon>
        <taxon>Fungi</taxon>
        <taxon>Dikarya</taxon>
        <taxon>Ascomycota</taxon>
        <taxon>Pezizomycotina</taxon>
        <taxon>Sordariomycetes</taxon>
        <taxon>Xylariomycetidae</taxon>
        <taxon>Xylariales</taxon>
        <taxon>Xylariaceae</taxon>
        <taxon>Anthostomella</taxon>
    </lineage>
</organism>
<dbReference type="AlphaFoldDB" id="A0AAI8VJS0"/>
<name>A0AAI8VJS0_9PEZI</name>
<dbReference type="Proteomes" id="UP001295740">
    <property type="component" value="Unassembled WGS sequence"/>
</dbReference>
<keyword evidence="3" id="KW-0964">Secreted</keyword>
<evidence type="ECO:0000256" key="7">
    <source>
        <dbReference type="ARBA" id="ARBA00023002"/>
    </source>
</evidence>
<comment type="subcellular location">
    <subcellularLocation>
        <location evidence="2">Secreted</location>
    </subcellularLocation>
</comment>
<keyword evidence="11" id="KW-0119">Carbohydrate metabolism</keyword>
<feature type="domain" description="Auxiliary Activity family 9 catalytic" evidence="16">
    <location>
        <begin position="10"/>
        <end position="222"/>
    </location>
</feature>
<evidence type="ECO:0000256" key="14">
    <source>
        <dbReference type="ARBA" id="ARBA00045077"/>
    </source>
</evidence>
<comment type="catalytic activity">
    <reaction evidence="14">
        <text>[(1-&gt;4)-beta-D-glucosyl]n+m + reduced acceptor + O2 = 4-dehydro-beta-D-glucosyl-[(1-&gt;4)-beta-D-glucosyl]n-1 + [(1-&gt;4)-beta-D-glucosyl]m + acceptor + H2O.</text>
        <dbReference type="EC" id="1.14.99.56"/>
    </reaction>
</comment>
<evidence type="ECO:0000256" key="1">
    <source>
        <dbReference type="ARBA" id="ARBA00001973"/>
    </source>
</evidence>
<evidence type="ECO:0000256" key="15">
    <source>
        <dbReference type="ARBA" id="ARBA00047174"/>
    </source>
</evidence>
<keyword evidence="18" id="KW-1185">Reference proteome</keyword>
<evidence type="ECO:0000256" key="13">
    <source>
        <dbReference type="ARBA" id="ARBA00044502"/>
    </source>
</evidence>
<evidence type="ECO:0000256" key="3">
    <source>
        <dbReference type="ARBA" id="ARBA00022525"/>
    </source>
</evidence>
<evidence type="ECO:0000256" key="4">
    <source>
        <dbReference type="ARBA" id="ARBA00022723"/>
    </source>
</evidence>
<reference evidence="17" key="1">
    <citation type="submission" date="2023-10" db="EMBL/GenBank/DDBJ databases">
        <authorList>
            <person name="Hackl T."/>
        </authorList>
    </citation>
    <scope>NUCLEOTIDE SEQUENCE</scope>
</reference>
<dbReference type="InterPro" id="IPR049892">
    <property type="entry name" value="AA9"/>
</dbReference>
<comment type="similarity">
    <text evidence="13">Belongs to the polysaccharide monooxygenase AA9 family.</text>
</comment>
<keyword evidence="8" id="KW-0186">Copper</keyword>